<dbReference type="GO" id="GO:0000151">
    <property type="term" value="C:ubiquitin ligase complex"/>
    <property type="evidence" value="ECO:0007669"/>
    <property type="project" value="TreeGrafter"/>
</dbReference>
<keyword evidence="2" id="KW-1185">Reference proteome</keyword>
<dbReference type="GO" id="GO:0061630">
    <property type="term" value="F:ubiquitin protein ligase activity"/>
    <property type="evidence" value="ECO:0007669"/>
    <property type="project" value="TreeGrafter"/>
</dbReference>
<evidence type="ECO:0008006" key="3">
    <source>
        <dbReference type="Google" id="ProtNLM"/>
    </source>
</evidence>
<organism evidence="1 2">
    <name type="scientific">Monilinia vaccinii-corymbosi</name>
    <dbReference type="NCBI Taxonomy" id="61207"/>
    <lineage>
        <taxon>Eukaryota</taxon>
        <taxon>Fungi</taxon>
        <taxon>Dikarya</taxon>
        <taxon>Ascomycota</taxon>
        <taxon>Pezizomycotina</taxon>
        <taxon>Leotiomycetes</taxon>
        <taxon>Helotiales</taxon>
        <taxon>Sclerotiniaceae</taxon>
        <taxon>Monilinia</taxon>
    </lineage>
</organism>
<dbReference type="GO" id="GO:0000209">
    <property type="term" value="P:protein polyubiquitination"/>
    <property type="evidence" value="ECO:0007669"/>
    <property type="project" value="TreeGrafter"/>
</dbReference>
<dbReference type="OrthoDB" id="66510at2759"/>
<dbReference type="GO" id="GO:0031624">
    <property type="term" value="F:ubiquitin conjugating enzyme binding"/>
    <property type="evidence" value="ECO:0007669"/>
    <property type="project" value="TreeGrafter"/>
</dbReference>
<reference evidence="1" key="1">
    <citation type="submission" date="2020-10" db="EMBL/GenBank/DDBJ databases">
        <title>Genome Sequence of Monilinia vaccinii-corymbosi Sheds Light on Mummy Berry Disease Infection of Blueberry and Mating Type.</title>
        <authorList>
            <person name="Yow A.G."/>
            <person name="Zhang Y."/>
            <person name="Bansal K."/>
            <person name="Eacker S.M."/>
            <person name="Sullivan S."/>
            <person name="Liachko I."/>
            <person name="Cubeta M.A."/>
            <person name="Rollins J.A."/>
            <person name="Ashrafi H."/>
        </authorList>
    </citation>
    <scope>NUCLEOTIDE SEQUENCE</scope>
    <source>
        <strain evidence="1">RL-1</strain>
    </source>
</reference>
<dbReference type="GO" id="GO:0030332">
    <property type="term" value="F:cyclin binding"/>
    <property type="evidence" value="ECO:0007669"/>
    <property type="project" value="TreeGrafter"/>
</dbReference>
<dbReference type="Proteomes" id="UP000672032">
    <property type="component" value="Chromosome 4"/>
</dbReference>
<dbReference type="PANTHER" id="PTHR31531">
    <property type="entry name" value="E3 UBIQUITIN-PROTEIN LIGASE E3D FAMILY MEMBER"/>
    <property type="match status" value="1"/>
</dbReference>
<dbReference type="GO" id="GO:0043161">
    <property type="term" value="P:proteasome-mediated ubiquitin-dependent protein catabolic process"/>
    <property type="evidence" value="ECO:0007669"/>
    <property type="project" value="TreeGrafter"/>
</dbReference>
<dbReference type="InterPro" id="IPR019193">
    <property type="entry name" value="UBQ-conj_enz_E2-bd_prot"/>
</dbReference>
<accession>A0A8A3PGI5</accession>
<dbReference type="EMBL" id="CP063408">
    <property type="protein sequence ID" value="QSZ34163.1"/>
    <property type="molecule type" value="Genomic_DNA"/>
</dbReference>
<proteinExistence type="predicted"/>
<dbReference type="GO" id="GO:0051865">
    <property type="term" value="P:protein autoubiquitination"/>
    <property type="evidence" value="ECO:0007669"/>
    <property type="project" value="TreeGrafter"/>
</dbReference>
<sequence>MPPAKPLIYAELLSNIRQISILAFLDTPSDSATKAELLADGTLLKLYHAKQHIELKLPGQVVSNSELREFPLGSLELSWRLPLAGEFQRADVDIAQTVEAPWSAKDLVVGEQAFGCRKCAATIVEADRIKEWRDLPSEGWAEMMDFWHCHKPSDHANYSHENENQTNLASTKGYGANTKFTAQAGIGFVDHSSFLLAEGDCNLPSGENESPSSSDYGFLDRLEDSKPWHYARRIFLETLDVTGLAQIKRTIRCENGLCLAEIGYSDPHNEGIRLFKWSLRMETLENSSLSELSDADFEPSMASILSAQFSAIMNASCVSRLVLLPTPVTSKYGPVYPGLSIWVFNASIRFTSAYFYRTRKTHVSRSNKPGILAMKILWKQCAPTRDPSADNGSVEELELPGGMLHGFEHYLEEISERYLPPSARKLQDWNVSLLERYEAKAKVT</sequence>
<name>A0A8A3PGI5_9HELO</name>
<gene>
    <name evidence="1" type="ORF">DSL72_005751</name>
</gene>
<evidence type="ECO:0000313" key="1">
    <source>
        <dbReference type="EMBL" id="QSZ34163.1"/>
    </source>
</evidence>
<dbReference type="GO" id="GO:0005829">
    <property type="term" value="C:cytosol"/>
    <property type="evidence" value="ECO:0007669"/>
    <property type="project" value="TreeGrafter"/>
</dbReference>
<dbReference type="GO" id="GO:0005634">
    <property type="term" value="C:nucleus"/>
    <property type="evidence" value="ECO:0007669"/>
    <property type="project" value="TreeGrafter"/>
</dbReference>
<protein>
    <recommendedName>
        <fullName evidence="3">Ubiquitin-conjugating enzyme E2-binding protein</fullName>
    </recommendedName>
</protein>
<dbReference type="Pfam" id="PF09814">
    <property type="entry name" value="HECT_2"/>
    <property type="match status" value="1"/>
</dbReference>
<evidence type="ECO:0000313" key="2">
    <source>
        <dbReference type="Proteomes" id="UP000672032"/>
    </source>
</evidence>
<dbReference type="GO" id="GO:0006513">
    <property type="term" value="P:protein monoubiquitination"/>
    <property type="evidence" value="ECO:0007669"/>
    <property type="project" value="TreeGrafter"/>
</dbReference>
<dbReference type="AlphaFoldDB" id="A0A8A3PGI5"/>
<dbReference type="PANTHER" id="PTHR31531:SF2">
    <property type="entry name" value="E3 UBIQUITIN-PROTEIN LIGASE E3D"/>
    <property type="match status" value="1"/>
</dbReference>